<keyword evidence="2" id="KW-0472">Membrane</keyword>
<feature type="region of interest" description="Disordered" evidence="1">
    <location>
        <begin position="54"/>
        <end position="79"/>
    </location>
</feature>
<feature type="transmembrane region" description="Helical" evidence="2">
    <location>
        <begin position="127"/>
        <end position="149"/>
    </location>
</feature>
<reference evidence="3" key="1">
    <citation type="submission" date="2020-11" db="EMBL/GenBank/DDBJ databases">
        <authorList>
            <consortium name="DOE Joint Genome Institute"/>
            <person name="Ahrendt S."/>
            <person name="Riley R."/>
            <person name="Andreopoulos W."/>
            <person name="Labutti K."/>
            <person name="Pangilinan J."/>
            <person name="Ruiz-Duenas F.J."/>
            <person name="Barrasa J.M."/>
            <person name="Sanchez-Garcia M."/>
            <person name="Camarero S."/>
            <person name="Miyauchi S."/>
            <person name="Serrano A."/>
            <person name="Linde D."/>
            <person name="Babiker R."/>
            <person name="Drula E."/>
            <person name="Ayuso-Fernandez I."/>
            <person name="Pacheco R."/>
            <person name="Padilla G."/>
            <person name="Ferreira P."/>
            <person name="Barriuso J."/>
            <person name="Kellner H."/>
            <person name="Castanera R."/>
            <person name="Alfaro M."/>
            <person name="Ramirez L."/>
            <person name="Pisabarro A.G."/>
            <person name="Kuo A."/>
            <person name="Tritt A."/>
            <person name="Lipzen A."/>
            <person name="He G."/>
            <person name="Yan M."/>
            <person name="Ng V."/>
            <person name="Cullen D."/>
            <person name="Martin F."/>
            <person name="Rosso M.-N."/>
            <person name="Henrissat B."/>
            <person name="Hibbett D."/>
            <person name="Martinez A.T."/>
            <person name="Grigoriev I.V."/>
        </authorList>
    </citation>
    <scope>NUCLEOTIDE SEQUENCE</scope>
    <source>
        <strain evidence="3">ATCC 90797</strain>
    </source>
</reference>
<feature type="compositionally biased region" description="Pro residues" evidence="1">
    <location>
        <begin position="100"/>
        <end position="109"/>
    </location>
</feature>
<feature type="transmembrane region" description="Helical" evidence="2">
    <location>
        <begin position="687"/>
        <end position="708"/>
    </location>
</feature>
<organism evidence="3 4">
    <name type="scientific">Pleurotus eryngii</name>
    <name type="common">Boletus of the steppes</name>
    <dbReference type="NCBI Taxonomy" id="5323"/>
    <lineage>
        <taxon>Eukaryota</taxon>
        <taxon>Fungi</taxon>
        <taxon>Dikarya</taxon>
        <taxon>Basidiomycota</taxon>
        <taxon>Agaricomycotina</taxon>
        <taxon>Agaricomycetes</taxon>
        <taxon>Agaricomycetidae</taxon>
        <taxon>Agaricales</taxon>
        <taxon>Pleurotineae</taxon>
        <taxon>Pleurotaceae</taxon>
        <taxon>Pleurotus</taxon>
    </lineage>
</organism>
<feature type="compositionally biased region" description="Basic and acidic residues" evidence="1">
    <location>
        <begin position="366"/>
        <end position="375"/>
    </location>
</feature>
<keyword evidence="2" id="KW-1133">Transmembrane helix</keyword>
<sequence>MSGNTQYDPWSSYVNAATRTSYAPPTQYLPQGAQFPRQSHESMDLAMDYRRQDATYPNVHRRTVSDASSSDESLTTTPRIPSQSTAYVALLPHTHDKPPKAFPPPPPPRSSRRNPFSKSFEAPDWRLLALHVVLCLLAFPTLLVFTIIARNRTLFWTRFIVSIGCGLVGFFLAISLINMGKAFLEAATWATLIHQSQLDEASGIKLKDFAALSDDPTSAWSALRILWGRTMYMGTARSKRKRYDSRIWTLFIVFFLILITAAAALPFILGRIVDITTRVEHQHLEYTEVFVKGDLTDNDITQAAALQPAFNNFNLTWTLSGFATEDNTASAVSFPWEADNDNVYFAEVTRSQLRPDGHGLGTFDTSHTRDERHTSPAEFGTADASKPVDPGQVLRFPRWGIRMHCRRIPNPIQNIIPASSLGQSYVFTPRDTLRDLFSSFKLDLPERLNSPVNLTDVLKGDSLPASIDTANAALGAVFFDNGISHSFKSDPVSMGRDGKGFTSLEVLLVRVDTSFTPKGVYPVTRTATTPPQTIGYDGAICLELFEPWVLEVFNSTVGSPTSTRIVSKGNEIANVGAELNTGARLNGVKRQLVSSNLSSVYDVAHGNSVNQLLKDNGHGSPYAPNPTVISYTNGQGPEGYTELSESFFADSRARADAIHILAYLAGNGDVVARSYPDLVLSSASLNYMYMGIFVGAILVLGLAAGLFVPRLPLGIPRRGFEVYSWIAAFYGDDIAKEIKQAGVEKHMELAELEKRLGHLKFHFAV</sequence>
<name>A0A9P6A8G9_PLEER</name>
<comment type="caution">
    <text evidence="3">The sequence shown here is derived from an EMBL/GenBank/DDBJ whole genome shotgun (WGS) entry which is preliminary data.</text>
</comment>
<evidence type="ECO:0000256" key="2">
    <source>
        <dbReference type="SAM" id="Phobius"/>
    </source>
</evidence>
<feature type="compositionally biased region" description="Polar residues" evidence="1">
    <location>
        <begin position="65"/>
        <end position="79"/>
    </location>
</feature>
<feature type="transmembrane region" description="Helical" evidence="2">
    <location>
        <begin position="155"/>
        <end position="177"/>
    </location>
</feature>
<evidence type="ECO:0000256" key="1">
    <source>
        <dbReference type="SAM" id="MobiDB-lite"/>
    </source>
</evidence>
<accession>A0A9P6A8G9</accession>
<gene>
    <name evidence="3" type="ORF">BDN71DRAFT_1502259</name>
</gene>
<feature type="region of interest" description="Disordered" evidence="1">
    <location>
        <begin position="356"/>
        <end position="386"/>
    </location>
</feature>
<evidence type="ECO:0000313" key="4">
    <source>
        <dbReference type="Proteomes" id="UP000807025"/>
    </source>
</evidence>
<evidence type="ECO:0000313" key="3">
    <source>
        <dbReference type="EMBL" id="KAF9500160.1"/>
    </source>
</evidence>
<dbReference type="AlphaFoldDB" id="A0A9P6A8G9"/>
<proteinExistence type="predicted"/>
<dbReference type="EMBL" id="MU154528">
    <property type="protein sequence ID" value="KAF9500160.1"/>
    <property type="molecule type" value="Genomic_DNA"/>
</dbReference>
<keyword evidence="2" id="KW-0812">Transmembrane</keyword>
<feature type="transmembrane region" description="Helical" evidence="2">
    <location>
        <begin position="247"/>
        <end position="269"/>
    </location>
</feature>
<dbReference type="Proteomes" id="UP000807025">
    <property type="component" value="Unassembled WGS sequence"/>
</dbReference>
<feature type="region of interest" description="Disordered" evidence="1">
    <location>
        <begin position="97"/>
        <end position="116"/>
    </location>
</feature>
<keyword evidence="4" id="KW-1185">Reference proteome</keyword>
<dbReference type="OrthoDB" id="8191639at2759"/>
<protein>
    <submittedName>
        <fullName evidence="3">Uncharacterized protein</fullName>
    </submittedName>
</protein>